<dbReference type="SMART" id="SM00304">
    <property type="entry name" value="HAMP"/>
    <property type="match status" value="1"/>
</dbReference>
<dbReference type="Pfam" id="PF00672">
    <property type="entry name" value="HAMP"/>
    <property type="match status" value="1"/>
</dbReference>
<dbReference type="Gene3D" id="6.10.340.10">
    <property type="match status" value="1"/>
</dbReference>
<evidence type="ECO:0000256" key="5">
    <source>
        <dbReference type="SAM" id="Phobius"/>
    </source>
</evidence>
<evidence type="ECO:0000256" key="3">
    <source>
        <dbReference type="PROSITE-ProRule" id="PRU00284"/>
    </source>
</evidence>
<feature type="region of interest" description="Disordered" evidence="4">
    <location>
        <begin position="1"/>
        <end position="22"/>
    </location>
</feature>
<evidence type="ECO:0000313" key="9">
    <source>
        <dbReference type="Proteomes" id="UP001243009"/>
    </source>
</evidence>
<sequence>MTHASSAPHMATSPPPSSKGSSIRTKLMAAFGALLLAVIVMGGFAVLELGSVDSRAREIRDNWLPSVSTLGRLGERATRYRQVQALVLLTADPERRESARKVLLTIEAEVERFWSDYKPLVSPGEEQSLAAAIGQAWQDYTALSRQMSDFERRGDSSAATALYAGESREVFSRLRAAVDADVDFNERSAKAAADRGSEAYHFSLWILGLLSLAATGLTIAAAAWLNSNVVARVIRLAGVTRQLARRDYAFDLPCAMHRDEIGDLARALDECRTGLQRADALAAEQAAEQTARAARAERLAALLRGFEAKVRRTVEVLGAAVSQLQGTARTMSGTAEDTLERAGAVAAAAEQTSANVQTVAAAAEELSASIAEITRQVSQSAKVAGQAVAEARHTDEVVRGLAEGAQRIGEVMRLITTIAGQTNLLALNATIEAARAGEAGKGFAVVASEVKNLAAQTAKATEEIAAQVGAMQSATGDAVGAIQAIGARIGEVSEIAATIAAAVEEQGSATAEIARSVQQAAAGTQSVSGAIGAVSRAAGEARTTAGQVATASEELAQQAKTLDQEVGEFLSNVAKVEGARAA</sequence>
<keyword evidence="9" id="KW-1185">Reference proteome</keyword>
<dbReference type="SMART" id="SM00283">
    <property type="entry name" value="MA"/>
    <property type="match status" value="1"/>
</dbReference>
<dbReference type="InterPro" id="IPR004089">
    <property type="entry name" value="MCPsignal_dom"/>
</dbReference>
<evidence type="ECO:0000259" key="6">
    <source>
        <dbReference type="PROSITE" id="PS50111"/>
    </source>
</evidence>
<comment type="similarity">
    <text evidence="2">Belongs to the methyl-accepting chemotaxis (MCP) protein family.</text>
</comment>
<dbReference type="RefSeq" id="WP_305109220.1">
    <property type="nucleotide sequence ID" value="NZ_JAUTWS010000237.1"/>
</dbReference>
<dbReference type="PANTHER" id="PTHR32089:SF112">
    <property type="entry name" value="LYSOZYME-LIKE PROTEIN-RELATED"/>
    <property type="match status" value="1"/>
</dbReference>
<keyword evidence="5" id="KW-1133">Transmembrane helix</keyword>
<dbReference type="PROSITE" id="PS50111">
    <property type="entry name" value="CHEMOTAXIS_TRANSDUC_2"/>
    <property type="match status" value="1"/>
</dbReference>
<comment type="caution">
    <text evidence="8">The sequence shown here is derived from an EMBL/GenBank/DDBJ whole genome shotgun (WGS) entry which is preliminary data.</text>
</comment>
<name>A0ABT9EE65_9PROT</name>
<feature type="transmembrane region" description="Helical" evidence="5">
    <location>
        <begin position="204"/>
        <end position="225"/>
    </location>
</feature>
<evidence type="ECO:0000256" key="2">
    <source>
        <dbReference type="ARBA" id="ARBA00029447"/>
    </source>
</evidence>
<organism evidence="8 9">
    <name type="scientific">Paracraurococcus lichenis</name>
    <dbReference type="NCBI Taxonomy" id="3064888"/>
    <lineage>
        <taxon>Bacteria</taxon>
        <taxon>Pseudomonadati</taxon>
        <taxon>Pseudomonadota</taxon>
        <taxon>Alphaproteobacteria</taxon>
        <taxon>Acetobacterales</taxon>
        <taxon>Roseomonadaceae</taxon>
        <taxon>Paracraurococcus</taxon>
    </lineage>
</organism>
<feature type="domain" description="HAMP" evidence="7">
    <location>
        <begin position="227"/>
        <end position="280"/>
    </location>
</feature>
<feature type="transmembrane region" description="Helical" evidence="5">
    <location>
        <begin position="27"/>
        <end position="47"/>
    </location>
</feature>
<dbReference type="InterPro" id="IPR003660">
    <property type="entry name" value="HAMP_dom"/>
</dbReference>
<dbReference type="Pfam" id="PF12729">
    <property type="entry name" value="4HB_MCP_1"/>
    <property type="match status" value="1"/>
</dbReference>
<evidence type="ECO:0000259" key="7">
    <source>
        <dbReference type="PROSITE" id="PS50885"/>
    </source>
</evidence>
<evidence type="ECO:0000256" key="4">
    <source>
        <dbReference type="SAM" id="MobiDB-lite"/>
    </source>
</evidence>
<dbReference type="Proteomes" id="UP001243009">
    <property type="component" value="Unassembled WGS sequence"/>
</dbReference>
<protein>
    <submittedName>
        <fullName evidence="8">Methyl-accepting chemotaxis protein</fullName>
    </submittedName>
</protein>
<accession>A0ABT9EE65</accession>
<evidence type="ECO:0000313" key="8">
    <source>
        <dbReference type="EMBL" id="MDO9714386.1"/>
    </source>
</evidence>
<feature type="domain" description="Methyl-accepting transducer" evidence="6">
    <location>
        <begin position="313"/>
        <end position="556"/>
    </location>
</feature>
<evidence type="ECO:0000256" key="1">
    <source>
        <dbReference type="ARBA" id="ARBA00023224"/>
    </source>
</evidence>
<dbReference type="PRINTS" id="PR00260">
    <property type="entry name" value="CHEMTRNSDUCR"/>
</dbReference>
<dbReference type="Gene3D" id="1.10.287.950">
    <property type="entry name" value="Methyl-accepting chemotaxis protein"/>
    <property type="match status" value="1"/>
</dbReference>
<gene>
    <name evidence="8" type="ORF">Q7A36_39250</name>
</gene>
<dbReference type="PANTHER" id="PTHR32089">
    <property type="entry name" value="METHYL-ACCEPTING CHEMOTAXIS PROTEIN MCPB"/>
    <property type="match status" value="1"/>
</dbReference>
<dbReference type="InterPro" id="IPR024478">
    <property type="entry name" value="HlyB_4HB_MCP"/>
</dbReference>
<dbReference type="Pfam" id="PF00015">
    <property type="entry name" value="MCPsignal"/>
    <property type="match status" value="1"/>
</dbReference>
<keyword evidence="5" id="KW-0472">Membrane</keyword>
<dbReference type="InterPro" id="IPR004090">
    <property type="entry name" value="Chemotax_Me-accpt_rcpt"/>
</dbReference>
<keyword evidence="5" id="KW-0812">Transmembrane</keyword>
<proteinExistence type="inferred from homology"/>
<reference evidence="8 9" key="1">
    <citation type="submission" date="2023-08" db="EMBL/GenBank/DDBJ databases">
        <title>The draft genome sequence of Paracraurococcus sp. LOR1-02.</title>
        <authorList>
            <person name="Kingkaew E."/>
            <person name="Tanasupawat S."/>
        </authorList>
    </citation>
    <scope>NUCLEOTIDE SEQUENCE [LARGE SCALE GENOMIC DNA]</scope>
    <source>
        <strain evidence="8 9">LOR1-02</strain>
    </source>
</reference>
<dbReference type="EMBL" id="JAUTWS010000237">
    <property type="protein sequence ID" value="MDO9714386.1"/>
    <property type="molecule type" value="Genomic_DNA"/>
</dbReference>
<dbReference type="SUPFAM" id="SSF58104">
    <property type="entry name" value="Methyl-accepting chemotaxis protein (MCP) signaling domain"/>
    <property type="match status" value="1"/>
</dbReference>
<keyword evidence="1 3" id="KW-0807">Transducer</keyword>
<dbReference type="PROSITE" id="PS50885">
    <property type="entry name" value="HAMP"/>
    <property type="match status" value="1"/>
</dbReference>